<dbReference type="GO" id="GO:0015774">
    <property type="term" value="P:polysaccharide transport"/>
    <property type="evidence" value="ECO:0007669"/>
    <property type="project" value="UniProtKB-KW"/>
</dbReference>
<organism evidence="13 14">
    <name type="scientific">Nitrosococcus watsoni (strain C-113)</name>
    <dbReference type="NCBI Taxonomy" id="105559"/>
    <lineage>
        <taxon>Bacteria</taxon>
        <taxon>Pseudomonadati</taxon>
        <taxon>Pseudomonadota</taxon>
        <taxon>Gammaproteobacteria</taxon>
        <taxon>Chromatiales</taxon>
        <taxon>Chromatiaceae</taxon>
        <taxon>Nitrosococcus</taxon>
    </lineage>
</organism>
<keyword evidence="3 11" id="KW-0813">Transport</keyword>
<reference evidence="13 14" key="1">
    <citation type="submission" date="2010-06" db="EMBL/GenBank/DDBJ databases">
        <title>Complete sequence of chromosome of Nitrosococcus watsoni C-113.</title>
        <authorList>
            <consortium name="US DOE Joint Genome Institute"/>
            <person name="Lucas S."/>
            <person name="Copeland A."/>
            <person name="Lapidus A."/>
            <person name="Cheng J.-F."/>
            <person name="Bruce D."/>
            <person name="Goodwin L."/>
            <person name="Pitluck S."/>
            <person name="Malfatti S.A."/>
            <person name="Chain P.S.G."/>
            <person name="Land M."/>
            <person name="Hauser L."/>
            <person name="Kyrpides N."/>
            <person name="Ivanova N."/>
            <person name="Cambell M.A."/>
            <person name="Heidelberg J.F."/>
            <person name="Klotz M.G."/>
            <person name="Woyke T."/>
        </authorList>
    </citation>
    <scope>NUCLEOTIDE SEQUENCE [LARGE SCALE GENOMIC DNA]</scope>
    <source>
        <strain evidence="13 14">C-113</strain>
    </source>
</reference>
<dbReference type="GO" id="GO:0140359">
    <property type="term" value="F:ABC-type transporter activity"/>
    <property type="evidence" value="ECO:0007669"/>
    <property type="project" value="InterPro"/>
</dbReference>
<evidence type="ECO:0000256" key="9">
    <source>
        <dbReference type="ARBA" id="ARBA00023047"/>
    </source>
</evidence>
<dbReference type="PANTHER" id="PTHR30413">
    <property type="entry name" value="INNER MEMBRANE TRANSPORT PERMEASE"/>
    <property type="match status" value="1"/>
</dbReference>
<keyword evidence="5" id="KW-0762">Sugar transport</keyword>
<dbReference type="Proteomes" id="UP000000393">
    <property type="component" value="Chromosome"/>
</dbReference>
<feature type="transmembrane region" description="Helical" evidence="11">
    <location>
        <begin position="70"/>
        <end position="93"/>
    </location>
</feature>
<keyword evidence="9" id="KW-0625">Polysaccharide transport</keyword>
<dbReference type="HOGENOM" id="CLU_060703_1_1_6"/>
<dbReference type="GO" id="GO:0015920">
    <property type="term" value="P:lipopolysaccharide transport"/>
    <property type="evidence" value="ECO:0007669"/>
    <property type="project" value="TreeGrafter"/>
</dbReference>
<evidence type="ECO:0000256" key="1">
    <source>
        <dbReference type="ARBA" id="ARBA00004651"/>
    </source>
</evidence>
<evidence type="ECO:0000256" key="7">
    <source>
        <dbReference type="ARBA" id="ARBA00022903"/>
    </source>
</evidence>
<evidence type="ECO:0000256" key="8">
    <source>
        <dbReference type="ARBA" id="ARBA00022989"/>
    </source>
</evidence>
<proteinExistence type="inferred from homology"/>
<accession>D8K572</accession>
<dbReference type="AlphaFoldDB" id="D8K572"/>
<feature type="domain" description="ABC transmembrane type-2" evidence="12">
    <location>
        <begin position="34"/>
        <end position="259"/>
    </location>
</feature>
<dbReference type="PROSITE" id="PS51012">
    <property type="entry name" value="ABC_TM2"/>
    <property type="match status" value="1"/>
</dbReference>
<sequence>MSPIAAVKEFIKDRELIAQLIWSEVVGRYRGSFAGFLWSFLNPLFSLAMYTFVFGVVFKARWGLSAENTFDFSMVLFTGLIVHGLVSETINRAPYLILSNPSYVKQVVFPLEVLPVVALGSGLFHTVISFLLLIVIWSIAHGSIALAVAFIPLLILPLSLITVGVSWFIAAATVYFRDLGQLVTFISSGLLFFSPIFYPVSSVPESFQIFLELNPLTYIIEQVRATLISGQLPELKGYLLYFLVSIIVAWTGYAWFQKTRAGFADVI</sequence>
<dbReference type="eggNOG" id="COG1682">
    <property type="taxonomic scope" value="Bacteria"/>
</dbReference>
<keyword evidence="4 11" id="KW-1003">Cell membrane</keyword>
<feature type="transmembrane region" description="Helical" evidence="11">
    <location>
        <begin position="113"/>
        <end position="137"/>
    </location>
</feature>
<dbReference type="KEGG" id="nwa:Nwat_1115"/>
<dbReference type="PRINTS" id="PR00164">
    <property type="entry name" value="ABC2TRNSPORT"/>
</dbReference>
<feature type="transmembrane region" description="Helical" evidence="11">
    <location>
        <begin position="36"/>
        <end position="58"/>
    </location>
</feature>
<comment type="subcellular location">
    <subcellularLocation>
        <location evidence="11">Cell inner membrane</location>
        <topology evidence="11">Multi-pass membrane protein</topology>
    </subcellularLocation>
    <subcellularLocation>
        <location evidence="1">Cell membrane</location>
        <topology evidence="1">Multi-pass membrane protein</topology>
    </subcellularLocation>
</comment>
<protein>
    <recommendedName>
        <fullName evidence="11">Transport permease protein</fullName>
    </recommendedName>
</protein>
<evidence type="ECO:0000256" key="11">
    <source>
        <dbReference type="RuleBase" id="RU361157"/>
    </source>
</evidence>
<evidence type="ECO:0000313" key="13">
    <source>
        <dbReference type="EMBL" id="ADJ28049.1"/>
    </source>
</evidence>
<feature type="transmembrane region" description="Helical" evidence="11">
    <location>
        <begin position="144"/>
        <end position="170"/>
    </location>
</feature>
<keyword evidence="8 11" id="KW-1133">Transmembrane helix</keyword>
<dbReference type="GO" id="GO:0043190">
    <property type="term" value="C:ATP-binding cassette (ABC) transporter complex"/>
    <property type="evidence" value="ECO:0007669"/>
    <property type="project" value="InterPro"/>
</dbReference>
<feature type="transmembrane region" description="Helical" evidence="11">
    <location>
        <begin position="238"/>
        <end position="256"/>
    </location>
</feature>
<keyword evidence="10 11" id="KW-0472">Membrane</keyword>
<dbReference type="PANTHER" id="PTHR30413:SF10">
    <property type="entry name" value="CAPSULE POLYSACCHARIDE EXPORT INNER-MEMBRANE PROTEIN CTRC"/>
    <property type="match status" value="1"/>
</dbReference>
<name>D8K572_NITWC</name>
<feature type="transmembrane region" description="Helical" evidence="11">
    <location>
        <begin position="182"/>
        <end position="200"/>
    </location>
</feature>
<dbReference type="InterPro" id="IPR000412">
    <property type="entry name" value="ABC_2_transport"/>
</dbReference>
<evidence type="ECO:0000256" key="2">
    <source>
        <dbReference type="ARBA" id="ARBA00007783"/>
    </source>
</evidence>
<keyword evidence="7" id="KW-0972">Capsule biogenesis/degradation</keyword>
<evidence type="ECO:0000256" key="10">
    <source>
        <dbReference type="ARBA" id="ARBA00023136"/>
    </source>
</evidence>
<dbReference type="EMBL" id="CP002086">
    <property type="protein sequence ID" value="ADJ28049.1"/>
    <property type="molecule type" value="Genomic_DNA"/>
</dbReference>
<evidence type="ECO:0000256" key="4">
    <source>
        <dbReference type="ARBA" id="ARBA00022475"/>
    </source>
</evidence>
<keyword evidence="6 11" id="KW-0812">Transmembrane</keyword>
<evidence type="ECO:0000259" key="12">
    <source>
        <dbReference type="PROSITE" id="PS51012"/>
    </source>
</evidence>
<evidence type="ECO:0000313" key="14">
    <source>
        <dbReference type="Proteomes" id="UP000000393"/>
    </source>
</evidence>
<keyword evidence="14" id="KW-1185">Reference proteome</keyword>
<dbReference type="RefSeq" id="WP_013220149.1">
    <property type="nucleotide sequence ID" value="NC_014315.1"/>
</dbReference>
<dbReference type="STRING" id="105559.Nwat_1115"/>
<gene>
    <name evidence="13" type="ordered locus">Nwat_1115</name>
</gene>
<evidence type="ECO:0000256" key="3">
    <source>
        <dbReference type="ARBA" id="ARBA00022448"/>
    </source>
</evidence>
<dbReference type="InterPro" id="IPR013525">
    <property type="entry name" value="ABC2_TM"/>
</dbReference>
<evidence type="ECO:0000256" key="6">
    <source>
        <dbReference type="ARBA" id="ARBA00022692"/>
    </source>
</evidence>
<dbReference type="Pfam" id="PF01061">
    <property type="entry name" value="ABC2_membrane"/>
    <property type="match status" value="1"/>
</dbReference>
<comment type="similarity">
    <text evidence="2 11">Belongs to the ABC-2 integral membrane protein family.</text>
</comment>
<dbReference type="InterPro" id="IPR047817">
    <property type="entry name" value="ABC2_TM_bact-type"/>
</dbReference>
<evidence type="ECO:0000256" key="5">
    <source>
        <dbReference type="ARBA" id="ARBA00022597"/>
    </source>
</evidence>